<sequence length="233" mass="26531">MISIENVTKKYVNKTALKNVNMQFEKGKVTGIVGENGSGKSTTLKLMAGLIYPTSGKVLIDDKQARRLSSNKVAYMSELESFYSYFTVKDAIDYFASQFTDFERGQAEEIVSFMNLELNQKVKHLSKGNRGRLKIAITLARRAPYILLDEPFSGLDPMVRNSIVKGLIKFIDLEKQTLIVTTHEILEIEPILDDAIVIKGGEILARESVEDIRENGQSVVEWMERKYREERRK</sequence>
<evidence type="ECO:0000256" key="2">
    <source>
        <dbReference type="ARBA" id="ARBA00022840"/>
    </source>
</evidence>
<evidence type="ECO:0000259" key="3">
    <source>
        <dbReference type="PROSITE" id="PS50893"/>
    </source>
</evidence>
<proteinExistence type="predicted"/>
<dbReference type="GO" id="GO:0016887">
    <property type="term" value="F:ATP hydrolysis activity"/>
    <property type="evidence" value="ECO:0007669"/>
    <property type="project" value="InterPro"/>
</dbReference>
<organism evidence="4 5">
    <name type="scientific">Pontibacillus litoralis JSM 072002</name>
    <dbReference type="NCBI Taxonomy" id="1385512"/>
    <lineage>
        <taxon>Bacteria</taxon>
        <taxon>Bacillati</taxon>
        <taxon>Bacillota</taxon>
        <taxon>Bacilli</taxon>
        <taxon>Bacillales</taxon>
        <taxon>Bacillaceae</taxon>
        <taxon>Pontibacillus</taxon>
    </lineage>
</organism>
<dbReference type="PANTHER" id="PTHR43158">
    <property type="entry name" value="SKFA PEPTIDE EXPORT ATP-BINDING PROTEIN SKFE"/>
    <property type="match status" value="1"/>
</dbReference>
<dbReference type="PANTHER" id="PTHR43158:SF1">
    <property type="entry name" value="ABC TRANSPORTER, ATP-BINDING PROTEIN"/>
    <property type="match status" value="1"/>
</dbReference>
<evidence type="ECO:0000256" key="1">
    <source>
        <dbReference type="ARBA" id="ARBA00022741"/>
    </source>
</evidence>
<dbReference type="PROSITE" id="PS50893">
    <property type="entry name" value="ABC_TRANSPORTER_2"/>
    <property type="match status" value="1"/>
</dbReference>
<gene>
    <name evidence="4" type="ORF">N784_04015</name>
</gene>
<keyword evidence="5" id="KW-1185">Reference proteome</keyword>
<keyword evidence="1" id="KW-0547">Nucleotide-binding</keyword>
<comment type="caution">
    <text evidence="4">The sequence shown here is derived from an EMBL/GenBank/DDBJ whole genome shotgun (WGS) entry which is preliminary data.</text>
</comment>
<dbReference type="Gene3D" id="3.40.50.300">
    <property type="entry name" value="P-loop containing nucleotide triphosphate hydrolases"/>
    <property type="match status" value="1"/>
</dbReference>
<dbReference type="Pfam" id="PF00005">
    <property type="entry name" value="ABC_tran"/>
    <property type="match status" value="1"/>
</dbReference>
<dbReference type="OrthoDB" id="9804819at2"/>
<protein>
    <submittedName>
        <fullName evidence="4">Spermidine/putrescine ABC transporter ATP-binding protein</fullName>
    </submittedName>
</protein>
<dbReference type="GO" id="GO:0005524">
    <property type="term" value="F:ATP binding"/>
    <property type="evidence" value="ECO:0007669"/>
    <property type="project" value="UniProtKB-KW"/>
</dbReference>
<accession>A0A0A5G6H0</accession>
<evidence type="ECO:0000313" key="5">
    <source>
        <dbReference type="Proteomes" id="UP000030401"/>
    </source>
</evidence>
<name>A0A0A5G6H0_9BACI</name>
<dbReference type="RefSeq" id="WP_036834222.1">
    <property type="nucleotide sequence ID" value="NZ_AVPG01000011.1"/>
</dbReference>
<keyword evidence="2 4" id="KW-0067">ATP-binding</keyword>
<dbReference type="SMART" id="SM00382">
    <property type="entry name" value="AAA"/>
    <property type="match status" value="1"/>
</dbReference>
<dbReference type="InterPro" id="IPR003439">
    <property type="entry name" value="ABC_transporter-like_ATP-bd"/>
</dbReference>
<dbReference type="AlphaFoldDB" id="A0A0A5G6H0"/>
<evidence type="ECO:0000313" key="4">
    <source>
        <dbReference type="EMBL" id="KGX86768.1"/>
    </source>
</evidence>
<reference evidence="4 5" key="1">
    <citation type="submission" date="2013-08" db="EMBL/GenBank/DDBJ databases">
        <authorList>
            <person name="Huang J."/>
            <person name="Wang G."/>
        </authorList>
    </citation>
    <scope>NUCLEOTIDE SEQUENCE [LARGE SCALE GENOMIC DNA]</scope>
    <source>
        <strain evidence="4 5">JSM 072002</strain>
    </source>
</reference>
<dbReference type="InterPro" id="IPR027417">
    <property type="entry name" value="P-loop_NTPase"/>
</dbReference>
<dbReference type="SUPFAM" id="SSF52540">
    <property type="entry name" value="P-loop containing nucleoside triphosphate hydrolases"/>
    <property type="match status" value="1"/>
</dbReference>
<feature type="domain" description="ABC transporter" evidence="3">
    <location>
        <begin position="2"/>
        <end position="225"/>
    </location>
</feature>
<dbReference type="eggNOG" id="COG1131">
    <property type="taxonomic scope" value="Bacteria"/>
</dbReference>
<dbReference type="CDD" id="cd03230">
    <property type="entry name" value="ABC_DR_subfamily_A"/>
    <property type="match status" value="1"/>
</dbReference>
<dbReference type="InterPro" id="IPR003593">
    <property type="entry name" value="AAA+_ATPase"/>
</dbReference>
<dbReference type="Proteomes" id="UP000030401">
    <property type="component" value="Unassembled WGS sequence"/>
</dbReference>
<dbReference type="EMBL" id="AVPG01000011">
    <property type="protein sequence ID" value="KGX86768.1"/>
    <property type="molecule type" value="Genomic_DNA"/>
</dbReference>
<dbReference type="STRING" id="1385512.N784_04015"/>